<dbReference type="Gene3D" id="3.40.50.300">
    <property type="entry name" value="P-loop containing nucleotide triphosphate hydrolases"/>
    <property type="match status" value="1"/>
</dbReference>
<dbReference type="GO" id="GO:0005886">
    <property type="term" value="C:plasma membrane"/>
    <property type="evidence" value="ECO:0007669"/>
    <property type="project" value="TreeGrafter"/>
</dbReference>
<evidence type="ECO:0000256" key="1">
    <source>
        <dbReference type="ARBA" id="ARBA00022448"/>
    </source>
</evidence>
<evidence type="ECO:0000259" key="4">
    <source>
        <dbReference type="PROSITE" id="PS50893"/>
    </source>
</evidence>
<dbReference type="InterPro" id="IPR032823">
    <property type="entry name" value="BCA_ABC_TP_C"/>
</dbReference>
<dbReference type="EMBL" id="RRAZ01000005">
    <property type="protein sequence ID" value="RRH76830.1"/>
    <property type="molecule type" value="Genomic_DNA"/>
</dbReference>
<dbReference type="SMART" id="SM00382">
    <property type="entry name" value="AAA"/>
    <property type="match status" value="1"/>
</dbReference>
<dbReference type="Pfam" id="PF00005">
    <property type="entry name" value="ABC_tran"/>
    <property type="match status" value="1"/>
</dbReference>
<comment type="caution">
    <text evidence="5">The sequence shown here is derived from an EMBL/GenBank/DDBJ whole genome shotgun (WGS) entry which is preliminary data.</text>
</comment>
<evidence type="ECO:0000313" key="6">
    <source>
        <dbReference type="Proteomes" id="UP000282125"/>
    </source>
</evidence>
<keyword evidence="2" id="KW-0547">Nucleotide-binding</keyword>
<dbReference type="GO" id="GO:0016887">
    <property type="term" value="F:ATP hydrolysis activity"/>
    <property type="evidence" value="ECO:0007669"/>
    <property type="project" value="InterPro"/>
</dbReference>
<dbReference type="PANTHER" id="PTHR45772:SF2">
    <property type="entry name" value="ABC TRANSPORTER ATP-BINDING PROTEIN"/>
    <property type="match status" value="1"/>
</dbReference>
<dbReference type="CDD" id="cd03219">
    <property type="entry name" value="ABC_Mj1267_LivG_branched"/>
    <property type="match status" value="1"/>
</dbReference>
<dbReference type="PANTHER" id="PTHR45772">
    <property type="entry name" value="CONSERVED COMPONENT OF ABC TRANSPORTER FOR NATURAL AMINO ACIDS-RELATED"/>
    <property type="match status" value="1"/>
</dbReference>
<dbReference type="RefSeq" id="WP_124963775.1">
    <property type="nucleotide sequence ID" value="NZ_RRAZ01000005.1"/>
</dbReference>
<proteinExistence type="predicted"/>
<evidence type="ECO:0000256" key="2">
    <source>
        <dbReference type="ARBA" id="ARBA00022741"/>
    </source>
</evidence>
<dbReference type="InterPro" id="IPR003439">
    <property type="entry name" value="ABC_transporter-like_ATP-bd"/>
</dbReference>
<feature type="domain" description="ABC transporter" evidence="4">
    <location>
        <begin position="6"/>
        <end position="247"/>
    </location>
</feature>
<keyword evidence="3 5" id="KW-0067">ATP-binding</keyword>
<sequence>MSDRVLDVRGLVKRFGGLTATDHVTLDLQRGEIHALIGPNGAGKSTLINQLCGELAPDEGEVRIMGRDVTGLGVPERVGLGLGRTFQITSLLTEMTVAENIALAVQARRGGNFRLFDRLRGRKEVWAEVGSLLQGSGLATRAGIRVSGLSHGEKKQLELLVALAGKPAFLLLDEPMAGLGHSESQEMVQVLKRIAQEVPMLLVEHDMEAVFALASRISVLVYGRIIATGSVEEIRNHPEVREAYLGQEDELC</sequence>
<evidence type="ECO:0000256" key="3">
    <source>
        <dbReference type="ARBA" id="ARBA00022840"/>
    </source>
</evidence>
<accession>A0A3P3DRE5</accession>
<evidence type="ECO:0000313" key="5">
    <source>
        <dbReference type="EMBL" id="RRH76830.1"/>
    </source>
</evidence>
<dbReference type="InterPro" id="IPR027417">
    <property type="entry name" value="P-loop_NTPase"/>
</dbReference>
<protein>
    <submittedName>
        <fullName evidence="5">ABC transporter ATP-binding protein</fullName>
    </submittedName>
</protein>
<reference evidence="5 6" key="1">
    <citation type="submission" date="2018-11" db="EMBL/GenBank/DDBJ databases">
        <title>Gemmobacter sp. nov., YIM 102744-1 draft genome.</title>
        <authorList>
            <person name="Li G."/>
            <person name="Jiang Y."/>
        </authorList>
    </citation>
    <scope>NUCLEOTIDE SEQUENCE [LARGE SCALE GENOMIC DNA]</scope>
    <source>
        <strain evidence="5 6">YIM 102744-1</strain>
    </source>
</reference>
<name>A0A3P3DRE5_9RHOB</name>
<organism evidence="5 6">
    <name type="scientific">Falsigemmobacter faecalis</name>
    <dbReference type="NCBI Taxonomy" id="2488730"/>
    <lineage>
        <taxon>Bacteria</taxon>
        <taxon>Pseudomonadati</taxon>
        <taxon>Pseudomonadota</taxon>
        <taxon>Alphaproteobacteria</taxon>
        <taxon>Rhodobacterales</taxon>
        <taxon>Paracoccaceae</taxon>
        <taxon>Falsigemmobacter</taxon>
    </lineage>
</organism>
<keyword evidence="1" id="KW-0813">Transport</keyword>
<gene>
    <name evidence="5" type="ORF">EG244_04260</name>
</gene>
<keyword evidence="6" id="KW-1185">Reference proteome</keyword>
<dbReference type="SUPFAM" id="SSF52540">
    <property type="entry name" value="P-loop containing nucleoside triphosphate hydrolases"/>
    <property type="match status" value="1"/>
</dbReference>
<dbReference type="AlphaFoldDB" id="A0A3P3DRE5"/>
<dbReference type="OrthoDB" id="9806149at2"/>
<dbReference type="InterPro" id="IPR051120">
    <property type="entry name" value="ABC_AA/LPS_Transport"/>
</dbReference>
<dbReference type="Pfam" id="PF12399">
    <property type="entry name" value="BCA_ABC_TP_C"/>
    <property type="match status" value="1"/>
</dbReference>
<dbReference type="PROSITE" id="PS50893">
    <property type="entry name" value="ABC_TRANSPORTER_2"/>
    <property type="match status" value="1"/>
</dbReference>
<dbReference type="GO" id="GO:0005524">
    <property type="term" value="F:ATP binding"/>
    <property type="evidence" value="ECO:0007669"/>
    <property type="project" value="UniProtKB-KW"/>
</dbReference>
<dbReference type="Proteomes" id="UP000282125">
    <property type="component" value="Unassembled WGS sequence"/>
</dbReference>
<dbReference type="InterPro" id="IPR003593">
    <property type="entry name" value="AAA+_ATPase"/>
</dbReference>